<reference evidence="1 2" key="1">
    <citation type="submission" date="2019-07" db="EMBL/GenBank/DDBJ databases">
        <title>Whole genome shotgun sequence of Deinococcus cellulosilyticus NBRC 106333.</title>
        <authorList>
            <person name="Hosoyama A."/>
            <person name="Uohara A."/>
            <person name="Ohji S."/>
            <person name="Ichikawa N."/>
        </authorList>
    </citation>
    <scope>NUCLEOTIDE SEQUENCE [LARGE SCALE GENOMIC DNA]</scope>
    <source>
        <strain evidence="1 2">NBRC 106333</strain>
    </source>
</reference>
<evidence type="ECO:0000313" key="2">
    <source>
        <dbReference type="Proteomes" id="UP000321306"/>
    </source>
</evidence>
<sequence>MDTFLQQKPEITGLDLRHDLIVGMVLTVRFQERHLICMGVQDLTILAHPLVLPVSPLLLIYPQHHDDPDETLYTIKDNQEKFIRLYCQSYEWTDAVL</sequence>
<keyword evidence="2" id="KW-1185">Reference proteome</keyword>
<evidence type="ECO:0000313" key="1">
    <source>
        <dbReference type="EMBL" id="GEM49672.1"/>
    </source>
</evidence>
<organism evidence="1 2">
    <name type="scientific">Deinococcus cellulosilyticus (strain DSM 18568 / NBRC 106333 / KACC 11606 / 5516J-15)</name>
    <dbReference type="NCBI Taxonomy" id="1223518"/>
    <lineage>
        <taxon>Bacteria</taxon>
        <taxon>Thermotogati</taxon>
        <taxon>Deinococcota</taxon>
        <taxon>Deinococci</taxon>
        <taxon>Deinococcales</taxon>
        <taxon>Deinococcaceae</taxon>
        <taxon>Deinococcus</taxon>
    </lineage>
</organism>
<proteinExistence type="predicted"/>
<dbReference type="EMBL" id="BJXB01000040">
    <property type="protein sequence ID" value="GEM49672.1"/>
    <property type="molecule type" value="Genomic_DNA"/>
</dbReference>
<protein>
    <submittedName>
        <fullName evidence="1">Uncharacterized protein</fullName>
    </submittedName>
</protein>
<dbReference type="RefSeq" id="WP_146890646.1">
    <property type="nucleotide sequence ID" value="NZ_BJXB01000040.1"/>
</dbReference>
<gene>
    <name evidence="1" type="ORF">DC3_53070</name>
</gene>
<accession>A0A511NA19</accession>
<dbReference type="OrthoDB" id="9856479at2"/>
<dbReference type="Proteomes" id="UP000321306">
    <property type="component" value="Unassembled WGS sequence"/>
</dbReference>
<dbReference type="AlphaFoldDB" id="A0A511NA19"/>
<name>A0A511NA19_DEIC1</name>
<comment type="caution">
    <text evidence="1">The sequence shown here is derived from an EMBL/GenBank/DDBJ whole genome shotgun (WGS) entry which is preliminary data.</text>
</comment>